<accession>A0AB34K6I5</accession>
<dbReference type="EMBL" id="JBGBPQ010000001">
    <property type="protein sequence ID" value="KAL1530099.1"/>
    <property type="molecule type" value="Genomic_DNA"/>
</dbReference>
<feature type="coiled-coil region" evidence="1">
    <location>
        <begin position="59"/>
        <end position="116"/>
    </location>
</feature>
<feature type="region of interest" description="Disordered" evidence="2">
    <location>
        <begin position="1"/>
        <end position="30"/>
    </location>
</feature>
<protein>
    <submittedName>
        <fullName evidence="3">Uncharacterized protein</fullName>
    </submittedName>
</protein>
<dbReference type="PANTHER" id="PTHR40131:SF1">
    <property type="entry name" value="C1Q DOMAIN-CONTAINING PROTEIN"/>
    <property type="match status" value="1"/>
</dbReference>
<feature type="coiled-coil region" evidence="1">
    <location>
        <begin position="218"/>
        <end position="309"/>
    </location>
</feature>
<organism evidence="3 4">
    <name type="scientific">Prymnesium parvum</name>
    <name type="common">Toxic golden alga</name>
    <dbReference type="NCBI Taxonomy" id="97485"/>
    <lineage>
        <taxon>Eukaryota</taxon>
        <taxon>Haptista</taxon>
        <taxon>Haptophyta</taxon>
        <taxon>Prymnesiophyceae</taxon>
        <taxon>Prymnesiales</taxon>
        <taxon>Prymnesiaceae</taxon>
        <taxon>Prymnesium</taxon>
    </lineage>
</organism>
<dbReference type="AlphaFoldDB" id="A0AB34K6I5"/>
<reference evidence="3 4" key="1">
    <citation type="journal article" date="2024" name="Science">
        <title>Giant polyketide synthase enzymes in the biosynthesis of giant marine polyether toxins.</title>
        <authorList>
            <person name="Fallon T.R."/>
            <person name="Shende V.V."/>
            <person name="Wierzbicki I.H."/>
            <person name="Pendleton A.L."/>
            <person name="Watervoot N.F."/>
            <person name="Auber R.P."/>
            <person name="Gonzalez D.J."/>
            <person name="Wisecaver J.H."/>
            <person name="Moore B.S."/>
        </authorList>
    </citation>
    <scope>NUCLEOTIDE SEQUENCE [LARGE SCALE GENOMIC DNA]</scope>
    <source>
        <strain evidence="3 4">12B1</strain>
    </source>
</reference>
<sequence length="791" mass="87220">MSEASTPPKAHGEAPREHVELPPGYFEGLSGQTQREVNAGVRATFSAVHTTLRSQGSAIRGLEELLKKALPELDRLKREVRSKAEAADVVRTSADVEAMERQLVKLHEELRTQHLETQRALDSKCDVSTGKRALELSQKWQETLFAEAAAHAEGKHAQSEASTRTIKSFWTNQLNQSEVIQQMEMRLTAAERQLENTASPRARARAFPNEEPASKLEVMELRKRLDSQVHELTEAREAVTRLGKHVDSILLTDLRHTLGLQQEAIDQLNAESEKRSKAALVLGGLSTRMEKLERECALNERRMHEKFEKLQHELSQVVQPQLAELEAQQVMLRSGMNQQLSITRSSLETTISGELTALQALTSSTQEKMISDVGTLREQLNLVRDQVRHITENQQQLARHEEMVQDWHAQALASGHEISSHLATFKTYKEEAQTAMQEAGTANLKHIELQTKLSSLLQVLESVASRQTALEDRLAHTEMKLEQSLQQTIPVTSHLQSLESRLELVRRHVERAPHGQQKKDIGENHHGDNGAQFTIGEVGQSLDFVEALQQPSENGDLRRASWPSHKALSGPASVASAAVLRADLLSAMRSEILDAKAGTRDESMLDDSMEARLSAAEAAQSGRDEEMRVWSERHARILNMLMSEALCGRWVGSTSDKSVSRDGGAAVLVEWQAQSANSHPECYGWIAGAHEVTVADAGLYELSAGVWPDGARSAEVRINGIASIKLSKPAMTAMTTRLSSSALIGQVQMNASEIVGLYTACVVALPAASSVSLVTEAALYGTRAFLGLRKL</sequence>
<comment type="caution">
    <text evidence="3">The sequence shown here is derived from an EMBL/GenBank/DDBJ whole genome shotgun (WGS) entry which is preliminary data.</text>
</comment>
<evidence type="ECO:0000256" key="2">
    <source>
        <dbReference type="SAM" id="MobiDB-lite"/>
    </source>
</evidence>
<dbReference type="PANTHER" id="PTHR40131">
    <property type="entry name" value="C1Q DOMAIN-CONTAINING PROTEIN"/>
    <property type="match status" value="1"/>
</dbReference>
<dbReference type="Proteomes" id="UP001515480">
    <property type="component" value="Unassembled WGS sequence"/>
</dbReference>
<proteinExistence type="predicted"/>
<feature type="compositionally biased region" description="Basic and acidic residues" evidence="2">
    <location>
        <begin position="10"/>
        <end position="20"/>
    </location>
</feature>
<keyword evidence="4" id="KW-1185">Reference proteome</keyword>
<keyword evidence="1" id="KW-0175">Coiled coil</keyword>
<evidence type="ECO:0000313" key="3">
    <source>
        <dbReference type="EMBL" id="KAL1530099.1"/>
    </source>
</evidence>
<name>A0AB34K6I5_PRYPA</name>
<evidence type="ECO:0000256" key="1">
    <source>
        <dbReference type="SAM" id="Coils"/>
    </source>
</evidence>
<evidence type="ECO:0000313" key="4">
    <source>
        <dbReference type="Proteomes" id="UP001515480"/>
    </source>
</evidence>
<gene>
    <name evidence="3" type="ORF">AB1Y20_001021</name>
</gene>